<dbReference type="CDD" id="cd01560">
    <property type="entry name" value="Thr-synth_2"/>
    <property type="match status" value="1"/>
</dbReference>
<proteinExistence type="inferred from homology"/>
<evidence type="ECO:0000259" key="6">
    <source>
        <dbReference type="Pfam" id="PF00291"/>
    </source>
</evidence>
<evidence type="ECO:0000256" key="5">
    <source>
        <dbReference type="PIRSR" id="PIRSR604450-51"/>
    </source>
</evidence>
<dbReference type="RefSeq" id="WP_010075662.1">
    <property type="nucleotide sequence ID" value="NC_014393.1"/>
</dbReference>
<accession>D9SSQ6</accession>
<dbReference type="GO" id="GO:0005737">
    <property type="term" value="C:cytoplasm"/>
    <property type="evidence" value="ECO:0007669"/>
    <property type="project" value="TreeGrafter"/>
</dbReference>
<dbReference type="PANTHER" id="PTHR43515">
    <property type="entry name" value="THREONINE SYNTHASE-LIKE 1"/>
    <property type="match status" value="1"/>
</dbReference>
<dbReference type="PANTHER" id="PTHR43515:SF1">
    <property type="entry name" value="THREONINE SYNTHASE-LIKE 1"/>
    <property type="match status" value="1"/>
</dbReference>
<evidence type="ECO:0000256" key="1">
    <source>
        <dbReference type="ARBA" id="ARBA00001933"/>
    </source>
</evidence>
<evidence type="ECO:0000256" key="2">
    <source>
        <dbReference type="ARBA" id="ARBA00005517"/>
    </source>
</evidence>
<dbReference type="Pfam" id="PF14821">
    <property type="entry name" value="Thr_synth_N"/>
    <property type="match status" value="1"/>
</dbReference>
<dbReference type="Pfam" id="PF00291">
    <property type="entry name" value="PALP"/>
    <property type="match status" value="1"/>
</dbReference>
<comment type="similarity">
    <text evidence="2">Belongs to the threonine synthase family.</text>
</comment>
<organism evidence="8 9">
    <name type="scientific">Clostridium cellulovorans (strain ATCC 35296 / DSM 3052 / OCM 3 / 743B)</name>
    <dbReference type="NCBI Taxonomy" id="573061"/>
    <lineage>
        <taxon>Bacteria</taxon>
        <taxon>Bacillati</taxon>
        <taxon>Bacillota</taxon>
        <taxon>Clostridia</taxon>
        <taxon>Eubacteriales</taxon>
        <taxon>Clostridiaceae</taxon>
        <taxon>Clostridium</taxon>
    </lineage>
</organism>
<evidence type="ECO:0000256" key="3">
    <source>
        <dbReference type="ARBA" id="ARBA00022898"/>
    </source>
</evidence>
<dbReference type="GO" id="GO:0004795">
    <property type="term" value="F:threonine synthase activity"/>
    <property type="evidence" value="ECO:0007669"/>
    <property type="project" value="UniProtKB-UniRule"/>
</dbReference>
<keyword evidence="8" id="KW-0456">Lyase</keyword>
<dbReference type="InterPro" id="IPR036052">
    <property type="entry name" value="TrpB-like_PALP_sf"/>
</dbReference>
<dbReference type="GO" id="GO:0009088">
    <property type="term" value="P:threonine biosynthetic process"/>
    <property type="evidence" value="ECO:0007669"/>
    <property type="project" value="UniProtKB-UniRule"/>
</dbReference>
<evidence type="ECO:0000259" key="7">
    <source>
        <dbReference type="Pfam" id="PF14821"/>
    </source>
</evidence>
<dbReference type="InterPro" id="IPR004450">
    <property type="entry name" value="Thr_synthase-like"/>
</dbReference>
<dbReference type="EMBL" id="CP002160">
    <property type="protein sequence ID" value="ADL52568.1"/>
    <property type="molecule type" value="Genomic_DNA"/>
</dbReference>
<evidence type="ECO:0000256" key="4">
    <source>
        <dbReference type="NCBIfam" id="TIGR00260"/>
    </source>
</evidence>
<dbReference type="Proteomes" id="UP000002730">
    <property type="component" value="Chromosome"/>
</dbReference>
<dbReference type="eggNOG" id="COG0498">
    <property type="taxonomic scope" value="Bacteria"/>
</dbReference>
<dbReference type="KEGG" id="ccb:Clocel_2873"/>
<dbReference type="HOGENOM" id="CLU_015170_3_1_9"/>
<dbReference type="STRING" id="573061.Clocel_2873"/>
<dbReference type="OrthoDB" id="9763107at2"/>
<dbReference type="InterPro" id="IPR029144">
    <property type="entry name" value="Thr_synth_N"/>
</dbReference>
<comment type="cofactor">
    <cofactor evidence="1 5">
        <name>pyridoxal 5'-phosphate</name>
        <dbReference type="ChEBI" id="CHEBI:597326"/>
    </cofactor>
</comment>
<feature type="domain" description="Threonine synthase N-terminal" evidence="7">
    <location>
        <begin position="2"/>
        <end position="78"/>
    </location>
</feature>
<dbReference type="Gene3D" id="3.40.50.1100">
    <property type="match status" value="2"/>
</dbReference>
<feature type="modified residue" description="N6-(pyridoxal phosphate)lysine" evidence="5">
    <location>
        <position position="110"/>
    </location>
</feature>
<protein>
    <recommendedName>
        <fullName evidence="4">Threonine synthase</fullName>
        <ecNumber evidence="4">4.2.3.1</ecNumber>
    </recommendedName>
</protein>
<gene>
    <name evidence="8" type="ordered locus">Clocel_2873</name>
</gene>
<dbReference type="InterPro" id="IPR001926">
    <property type="entry name" value="TrpB-like_PALP"/>
</dbReference>
<dbReference type="InterPro" id="IPR037158">
    <property type="entry name" value="Thr_synth_N_sf"/>
</dbReference>
<keyword evidence="9" id="KW-1185">Reference proteome</keyword>
<dbReference type="SUPFAM" id="SSF53686">
    <property type="entry name" value="Tryptophan synthase beta subunit-like PLP-dependent enzymes"/>
    <property type="match status" value="1"/>
</dbReference>
<evidence type="ECO:0000313" key="9">
    <source>
        <dbReference type="Proteomes" id="UP000002730"/>
    </source>
</evidence>
<dbReference type="AlphaFoldDB" id="D9SSQ6"/>
<keyword evidence="3 5" id="KW-0663">Pyridoxal phosphate</keyword>
<reference evidence="8 9" key="1">
    <citation type="submission" date="2010-08" db="EMBL/GenBank/DDBJ databases">
        <title>Complete sequence of Clostridium cellulovorans 743B.</title>
        <authorList>
            <consortium name="US DOE Joint Genome Institute"/>
            <person name="Lucas S."/>
            <person name="Copeland A."/>
            <person name="Lapidus A."/>
            <person name="Cheng J.-F."/>
            <person name="Bruce D."/>
            <person name="Goodwin L."/>
            <person name="Pitluck S."/>
            <person name="Chertkov O."/>
            <person name="Detter J.C."/>
            <person name="Han C."/>
            <person name="Tapia R."/>
            <person name="Land M."/>
            <person name="Hauser L."/>
            <person name="Chang Y.-J."/>
            <person name="Jeffries C."/>
            <person name="Kyrpides N."/>
            <person name="Ivanova N."/>
            <person name="Mikhailova N."/>
            <person name="Hemme C.L."/>
            <person name="Woyke T."/>
        </authorList>
    </citation>
    <scope>NUCLEOTIDE SEQUENCE [LARGE SCALE GENOMIC DNA]</scope>
    <source>
        <strain evidence="9">ATCC 35296 / DSM 3052 / OCM 3 / 743B</strain>
    </source>
</reference>
<dbReference type="NCBIfam" id="TIGR00260">
    <property type="entry name" value="thrC"/>
    <property type="match status" value="1"/>
</dbReference>
<dbReference type="Gene3D" id="3.90.1380.10">
    <property type="entry name" value="Threonine synthase, N-terminal domain"/>
    <property type="match status" value="1"/>
</dbReference>
<sequence length="493" mass="54854">MEYKSTRTKTQPISSSEAIIKGISQDGGLYVPVEIPKLDIPVASLKDLEYKDLAFDIMKRFFTDLNQEDLKNSIYNAYDEKFDTPTIVPITYKDGAHFLELFHGPTLAFKDMALSILPELMNLSLKKQEVKKEIVILTATSGDTGKAALEGFANKESIKIVVFFPKDGVSEIQKLQMITQEGDNTFVVAIEGNFDDAQSGVKTIFNDKAFAEKLESENFLLSSANSINIGRLVPQIVYYFYGYLNLLKNNKIADGEKINVVVPTGNFGNILAAYYAKIMGLPINKFICASNDNNVLYDFFTTGIYDKNRDLKITTSPSMDILLSSNLERLLYTISGEDEALVAKMMSDLNSTGKYEITPAMKEALTDFYGGFATEAEVNASILDIYNKEKYVIDTHTAVAMHVYKKYVAETNDTTQTLIASTASPFKFSTNVASALGIDVANITDFEAVNKLSETCGIEIPDRVSKLLNMEIKHNNSCTKTEMKSIIEKFLKL</sequence>
<feature type="domain" description="Tryptophan synthase beta chain-like PALP" evidence="6">
    <location>
        <begin position="100"/>
        <end position="409"/>
    </location>
</feature>
<name>D9SSQ6_CLOC7</name>
<dbReference type="EC" id="4.2.3.1" evidence="4"/>
<evidence type="ECO:0000313" key="8">
    <source>
        <dbReference type="EMBL" id="ADL52568.1"/>
    </source>
</evidence>